<dbReference type="Gene3D" id="1.20.120.1080">
    <property type="match status" value="1"/>
</dbReference>
<evidence type="ECO:0000313" key="13">
    <source>
        <dbReference type="Proteomes" id="UP000663881"/>
    </source>
</evidence>
<dbReference type="PANTHER" id="PTHR18934:SF91">
    <property type="entry name" value="PRE-MRNA-SPLICING FACTOR ATP-DEPENDENT RNA HELICASE PRP16"/>
    <property type="match status" value="1"/>
</dbReference>
<dbReference type="Pfam" id="PF00271">
    <property type="entry name" value="Helicase_C"/>
    <property type="match status" value="1"/>
</dbReference>
<keyword evidence="2" id="KW-0378">Hydrolase</keyword>
<feature type="domain" description="Helicase ATP-binding" evidence="10">
    <location>
        <begin position="548"/>
        <end position="713"/>
    </location>
</feature>
<feature type="compositionally biased region" description="Acidic residues" evidence="8">
    <location>
        <begin position="467"/>
        <end position="478"/>
    </location>
</feature>
<dbReference type="Pfam" id="PF00076">
    <property type="entry name" value="RRM_1"/>
    <property type="match status" value="1"/>
</dbReference>
<evidence type="ECO:0000259" key="9">
    <source>
        <dbReference type="PROSITE" id="PS50102"/>
    </source>
</evidence>
<feature type="region of interest" description="Disordered" evidence="8">
    <location>
        <begin position="451"/>
        <end position="478"/>
    </location>
</feature>
<organism evidence="12 13">
    <name type="scientific">Adineta steineri</name>
    <dbReference type="NCBI Taxonomy" id="433720"/>
    <lineage>
        <taxon>Eukaryota</taxon>
        <taxon>Metazoa</taxon>
        <taxon>Spiralia</taxon>
        <taxon>Gnathifera</taxon>
        <taxon>Rotifera</taxon>
        <taxon>Eurotatoria</taxon>
        <taxon>Bdelloidea</taxon>
        <taxon>Adinetida</taxon>
        <taxon>Adinetidae</taxon>
        <taxon>Adineta</taxon>
    </lineage>
</organism>
<evidence type="ECO:0000256" key="7">
    <source>
        <dbReference type="SAM" id="Coils"/>
    </source>
</evidence>
<evidence type="ECO:0000313" key="12">
    <source>
        <dbReference type="EMBL" id="CAF3511371.1"/>
    </source>
</evidence>
<dbReference type="EMBL" id="CAJOAY010000055">
    <property type="protein sequence ID" value="CAF3511371.1"/>
    <property type="molecule type" value="Genomic_DNA"/>
</dbReference>
<dbReference type="GO" id="GO:0016787">
    <property type="term" value="F:hydrolase activity"/>
    <property type="evidence" value="ECO:0007669"/>
    <property type="project" value="UniProtKB-KW"/>
</dbReference>
<dbReference type="Gene3D" id="1.20.920.30">
    <property type="match status" value="2"/>
</dbReference>
<evidence type="ECO:0000256" key="2">
    <source>
        <dbReference type="ARBA" id="ARBA00022801"/>
    </source>
</evidence>
<feature type="domain" description="RRM" evidence="9">
    <location>
        <begin position="1480"/>
        <end position="1593"/>
    </location>
</feature>
<dbReference type="SUPFAM" id="SSF54928">
    <property type="entry name" value="RNA-binding domain, RBD"/>
    <property type="match status" value="2"/>
</dbReference>
<feature type="domain" description="Helicase C-terminal" evidence="11">
    <location>
        <begin position="740"/>
        <end position="910"/>
    </location>
</feature>
<feature type="coiled-coil region" evidence="7">
    <location>
        <begin position="510"/>
        <end position="537"/>
    </location>
</feature>
<dbReference type="Gene3D" id="3.40.50.300">
    <property type="entry name" value="P-loop containing nucleotide triphosphate hydrolases"/>
    <property type="match status" value="4"/>
</dbReference>
<evidence type="ECO:0000256" key="6">
    <source>
        <dbReference type="PROSITE-ProRule" id="PRU00176"/>
    </source>
</evidence>
<keyword evidence="7" id="KW-0175">Coiled coil</keyword>
<reference evidence="12" key="1">
    <citation type="submission" date="2021-02" db="EMBL/GenBank/DDBJ databases">
        <authorList>
            <person name="Nowell W R."/>
        </authorList>
    </citation>
    <scope>NUCLEOTIDE SEQUENCE</scope>
</reference>
<dbReference type="Proteomes" id="UP000663881">
    <property type="component" value="Unassembled WGS sequence"/>
</dbReference>
<dbReference type="InterPro" id="IPR035979">
    <property type="entry name" value="RBD_domain_sf"/>
</dbReference>
<sequence length="1815" mass="207476">LIGQFNPVSHEWSDGVLAVNHRKFVVSTTPDRKWLLFDSGGRNAVTARFLHHFNTLGMNEFDDKVLTTIFTKIMESHISTKNFNNQFKLVIPMVVQPTLNIYKAALGLALSDPESCPDPGAMKGNWTHEILRVFYDRRLDVEKSGTISEDDLRSLMYCDFGDPKNDQERYLEVTSLEQVRTVSETYLEESNEMSKKPISLVLFRFAIEHVSRVSRIIEQPRSHALLVGVGGSSRQSVTRLAAHMSEMNTFQVEISKSYTTNEWREDLKRTLRKATETDNRLVFLFCDTQIKDESFLEDANNLLNSSKVPNLFPADEKQTFVIKGFIHCLTIETKRKIASMTSKYEEACRTDQDRSISNSTKASPVIADLLHDEEENHATLISSEAREKLSPIRNLGECRFDTNCTREDCFYDHPNGRLIDQTDADNLPNELSDAELITSIEDILSNASTIMSSKRSQQRKTTVENNDNNESDESGDEEPILDIVKDNIMEELYSQHDEFSNAVISLDKKLQLEKDNYQILRNIYKQLKRELKRWETSLPIYSRRTEITELMRKNQILVLQADTGAGKSTQIVQYLCDEGFADKKQILCTQPRKIAACTLARRVAQEYGCSLGDEVGFYVGGRRPESISNKTKIKFITDTLFLKEYRRDPLLQDYSVVIIDEAHERKIDTDLAFGIMKLCLKQRNDLKLIVMSATLDTDLLYNYFSKGFLNSCGVLKIAGRNYPIEDIYLEDDVENYVHASVAKAVEIHQKKEPGDILVFLTGQDEIDLAINELKQKLVNDKDYVALSLHNRISPQQSVDIFKKIPDKRKIIFSTNVAETSVTIDGIKHVIETGMVKEKMWDEKRKMQVLKTGPITKSSVKQRRGRAGRTSSGICHHLYTVATYESMNTSSRAEILCTQPILAILKLKNLGIFNTESFDWLEAPSTSNLQEAHQTLILLKAINEEGELTNLGNDMAYLGIDPKLTAMLSKAKQLECLSEVLIIAGMLTVSQNIWWRRKGEAAKHGALAARGKLSHESGDHITLLIIYQFWKQFGDNAKKEQYDWCTSRFINAKSLKIADEFIEENSKLMDHSLVVNENLDQGLADRILQCLTTGFFHNLAISNGSLRAGYQVVPQFPLTSTDRLTVRVSSMSALATNDQMPQYILYNELVNLNGINYITTLSKLDLKWLQSVSQEWYDGVNISISNRTPYENFTFTNLTNVLIRAVAGKHNCKINMINEAIQGAVDINYSDPQLTIWCQKSNLDNAKEIIQEMIEREKEKLSNEQEEIQVVGRTRIVMGNGGECKMILVENEFIRIIAARLPSKITEQRVKNLCSSYGHVRDISFLQQTSDGVSAAITYATPNAAQDALRQLNHHIEEGRQISVGGSYLKSDVFIGKQNCSLKAIWYLTPSLRNGKVVFTDQNDAFNAYKFFKESFYECRYEAPDDLPQIQIIYYRGCVVRGEIYFSTTEQVQTVVKEMQNKTLNSIKLTYARGKNAKDDSFVKITRLPIDVDEEDLRNHFQSYDGIVDVIVIRQPNIEKFDVNDAKDQIQKIFKEYPSFKKDDSITIKNFPQEKTVAYGTFTDEDELRLAIEKMNGKTDIIGRGKVRLSRCDQRKKKKNEHVIQLQNLNRSWDKYNIIELLKQHQLYNYVKSVSIGRQKFTKKITSTSQERQQIGFDDFQKKFEENTNFRSKPTYHIQKTTSDGIVTIFISFDNPADVVIAIEKFNNTEVRWCNGKSNLRIIPSMAHEILVHPALVKAIPNYIKEAVECVKEEFHNILHIKYNISETNTGIMKITVDGDDIEQIRKAKIQFDNILKGTEYILNDNPEKVSDPYID</sequence>
<dbReference type="InterPro" id="IPR000504">
    <property type="entry name" value="RRM_dom"/>
</dbReference>
<protein>
    <recommendedName>
        <fullName evidence="14">RNA helicase</fullName>
    </recommendedName>
</protein>
<dbReference type="Pfam" id="PF21010">
    <property type="entry name" value="HA2_C"/>
    <property type="match status" value="1"/>
</dbReference>
<evidence type="ECO:0000259" key="10">
    <source>
        <dbReference type="PROSITE" id="PS51192"/>
    </source>
</evidence>
<dbReference type="InterPro" id="IPR012677">
    <property type="entry name" value="Nucleotide-bd_a/b_plait_sf"/>
</dbReference>
<dbReference type="InterPro" id="IPR002464">
    <property type="entry name" value="DNA/RNA_helicase_DEAH_CS"/>
</dbReference>
<proteinExistence type="inferred from homology"/>
<dbReference type="PROSITE" id="PS51192">
    <property type="entry name" value="HELICASE_ATP_BIND_1"/>
    <property type="match status" value="1"/>
</dbReference>
<dbReference type="PANTHER" id="PTHR18934">
    <property type="entry name" value="ATP-DEPENDENT RNA HELICASE"/>
    <property type="match status" value="1"/>
</dbReference>
<dbReference type="SMART" id="SM00490">
    <property type="entry name" value="HELICc"/>
    <property type="match status" value="1"/>
</dbReference>
<dbReference type="CDD" id="cd18791">
    <property type="entry name" value="SF2_C_RHA"/>
    <property type="match status" value="1"/>
</dbReference>
<dbReference type="SMART" id="SM00487">
    <property type="entry name" value="DEXDc"/>
    <property type="match status" value="1"/>
</dbReference>
<evidence type="ECO:0000256" key="5">
    <source>
        <dbReference type="ARBA" id="ARBA00038040"/>
    </source>
</evidence>
<dbReference type="SUPFAM" id="SSF52540">
    <property type="entry name" value="P-loop containing nucleoside triphosphate hydrolases"/>
    <property type="match status" value="2"/>
</dbReference>
<dbReference type="PROSITE" id="PS50102">
    <property type="entry name" value="RRM"/>
    <property type="match status" value="2"/>
</dbReference>
<dbReference type="PROSITE" id="PS00690">
    <property type="entry name" value="DEAH_ATP_HELICASE"/>
    <property type="match status" value="1"/>
</dbReference>
<dbReference type="CDD" id="cd00590">
    <property type="entry name" value="RRM_SF"/>
    <property type="match status" value="2"/>
</dbReference>
<dbReference type="Pfam" id="PF00270">
    <property type="entry name" value="DEAD"/>
    <property type="match status" value="1"/>
</dbReference>
<evidence type="ECO:0000256" key="8">
    <source>
        <dbReference type="SAM" id="MobiDB-lite"/>
    </source>
</evidence>
<dbReference type="GO" id="GO:0003723">
    <property type="term" value="F:RNA binding"/>
    <property type="evidence" value="ECO:0007669"/>
    <property type="project" value="UniProtKB-UniRule"/>
</dbReference>
<dbReference type="GO" id="GO:0005524">
    <property type="term" value="F:ATP binding"/>
    <property type="evidence" value="ECO:0007669"/>
    <property type="project" value="UniProtKB-KW"/>
</dbReference>
<dbReference type="Pfam" id="PF12780">
    <property type="entry name" value="AAA_8"/>
    <property type="match status" value="1"/>
</dbReference>
<gene>
    <name evidence="12" type="ORF">OKA104_LOCUS2066</name>
</gene>
<dbReference type="Gene3D" id="3.30.70.330">
    <property type="match status" value="2"/>
</dbReference>
<dbReference type="InterPro" id="IPR001650">
    <property type="entry name" value="Helicase_C-like"/>
</dbReference>
<accession>A0A818HPN3</accession>
<evidence type="ECO:0000256" key="1">
    <source>
        <dbReference type="ARBA" id="ARBA00022741"/>
    </source>
</evidence>
<dbReference type="InterPro" id="IPR027417">
    <property type="entry name" value="P-loop_NTPase"/>
</dbReference>
<dbReference type="GO" id="GO:0004386">
    <property type="term" value="F:helicase activity"/>
    <property type="evidence" value="ECO:0007669"/>
    <property type="project" value="UniProtKB-KW"/>
</dbReference>
<dbReference type="InterPro" id="IPR007502">
    <property type="entry name" value="Helicase-assoc_dom"/>
</dbReference>
<feature type="non-terminal residue" evidence="12">
    <location>
        <position position="1"/>
    </location>
</feature>
<evidence type="ECO:0000259" key="11">
    <source>
        <dbReference type="PROSITE" id="PS51194"/>
    </source>
</evidence>
<dbReference type="CDD" id="cd17917">
    <property type="entry name" value="DEXHc_RHA-like"/>
    <property type="match status" value="1"/>
</dbReference>
<dbReference type="InterPro" id="IPR014001">
    <property type="entry name" value="Helicase_ATP-bd"/>
</dbReference>
<name>A0A818HPN3_9BILA</name>
<dbReference type="InterPro" id="IPR024317">
    <property type="entry name" value="Dynein_heavy_chain_D4_dom"/>
</dbReference>
<keyword evidence="1" id="KW-0547">Nucleotide-binding</keyword>
<comment type="similarity">
    <text evidence="5">Belongs to the DEAD box helicase family. DEAH subfamily. PRP16 sub-subfamily.</text>
</comment>
<feature type="domain" description="RRM" evidence="9">
    <location>
        <begin position="1293"/>
        <end position="1363"/>
    </location>
</feature>
<evidence type="ECO:0000256" key="4">
    <source>
        <dbReference type="ARBA" id="ARBA00022840"/>
    </source>
</evidence>
<evidence type="ECO:0000256" key="3">
    <source>
        <dbReference type="ARBA" id="ARBA00022806"/>
    </source>
</evidence>
<evidence type="ECO:0008006" key="14">
    <source>
        <dbReference type="Google" id="ProtNLM"/>
    </source>
</evidence>
<dbReference type="InterPro" id="IPR011545">
    <property type="entry name" value="DEAD/DEAH_box_helicase_dom"/>
</dbReference>
<keyword evidence="3" id="KW-0347">Helicase</keyword>
<comment type="caution">
    <text evidence="12">The sequence shown here is derived from an EMBL/GenBank/DDBJ whole genome shotgun (WGS) entry which is preliminary data.</text>
</comment>
<dbReference type="SMART" id="SM00847">
    <property type="entry name" value="HA2"/>
    <property type="match status" value="1"/>
</dbReference>
<dbReference type="PROSITE" id="PS51194">
    <property type="entry name" value="HELICASE_CTER"/>
    <property type="match status" value="1"/>
</dbReference>
<feature type="coiled-coil region" evidence="7">
    <location>
        <begin position="1239"/>
        <end position="1273"/>
    </location>
</feature>
<dbReference type="SMART" id="SM00360">
    <property type="entry name" value="RRM"/>
    <property type="match status" value="2"/>
</dbReference>
<keyword evidence="4" id="KW-0067">ATP-binding</keyword>
<keyword evidence="6" id="KW-0694">RNA-binding</keyword>